<protein>
    <submittedName>
        <fullName evidence="2">Uncharacterized protein</fullName>
    </submittedName>
</protein>
<feature type="region of interest" description="Disordered" evidence="1">
    <location>
        <begin position="218"/>
        <end position="244"/>
    </location>
</feature>
<sequence>MYTLLLDLGDEYIAPKDPACAAGRDLTMSKPSGTRFMTEKKYKYTRDTTTILREEVKRVSEPARPSHVPRVGMSPNLQFLVAYNIANTFSDLQLATCLAAIVGGINDLDDGSRKSTYRFMIAHRPCLVIVHGSSEAQASPTTRTAGWAVRLARALRICFMAAGFVPLNYAFWATAYEANYNKGQDRRPMKRVIDKSKGVRLRRLMGINMAPDVSLLRGPHVPREPGAKELDSCTSEGPQDYAGM</sequence>
<dbReference type="Proteomes" id="UP001232148">
    <property type="component" value="Unassembled WGS sequence"/>
</dbReference>
<proteinExistence type="predicted"/>
<organism evidence="2 3">
    <name type="scientific">Colletotrichum zoysiae</name>
    <dbReference type="NCBI Taxonomy" id="1216348"/>
    <lineage>
        <taxon>Eukaryota</taxon>
        <taxon>Fungi</taxon>
        <taxon>Dikarya</taxon>
        <taxon>Ascomycota</taxon>
        <taxon>Pezizomycotina</taxon>
        <taxon>Sordariomycetes</taxon>
        <taxon>Hypocreomycetidae</taxon>
        <taxon>Glomerellales</taxon>
        <taxon>Glomerellaceae</taxon>
        <taxon>Colletotrichum</taxon>
        <taxon>Colletotrichum graminicola species complex</taxon>
    </lineage>
</organism>
<keyword evidence="3" id="KW-1185">Reference proteome</keyword>
<reference evidence="2" key="1">
    <citation type="submission" date="2021-06" db="EMBL/GenBank/DDBJ databases">
        <title>Comparative genomics, transcriptomics and evolutionary studies reveal genomic signatures of adaptation to plant cell wall in hemibiotrophic fungi.</title>
        <authorList>
            <consortium name="DOE Joint Genome Institute"/>
            <person name="Baroncelli R."/>
            <person name="Diaz J.F."/>
            <person name="Benocci T."/>
            <person name="Peng M."/>
            <person name="Battaglia E."/>
            <person name="Haridas S."/>
            <person name="Andreopoulos W."/>
            <person name="Labutti K."/>
            <person name="Pangilinan J."/>
            <person name="Floch G.L."/>
            <person name="Makela M.R."/>
            <person name="Henrissat B."/>
            <person name="Grigoriev I.V."/>
            <person name="Crouch J.A."/>
            <person name="De Vries R.P."/>
            <person name="Sukno S.A."/>
            <person name="Thon M.R."/>
        </authorList>
    </citation>
    <scope>NUCLEOTIDE SEQUENCE</scope>
    <source>
        <strain evidence="2">MAFF235873</strain>
    </source>
</reference>
<accession>A0AAD9LX95</accession>
<dbReference type="EMBL" id="MU843095">
    <property type="protein sequence ID" value="KAK2021568.1"/>
    <property type="molecule type" value="Genomic_DNA"/>
</dbReference>
<comment type="caution">
    <text evidence="2">The sequence shown here is derived from an EMBL/GenBank/DDBJ whole genome shotgun (WGS) entry which is preliminary data.</text>
</comment>
<name>A0AAD9LX95_9PEZI</name>
<feature type="compositionally biased region" description="Basic and acidic residues" evidence="1">
    <location>
        <begin position="221"/>
        <end position="231"/>
    </location>
</feature>
<evidence type="ECO:0000256" key="1">
    <source>
        <dbReference type="SAM" id="MobiDB-lite"/>
    </source>
</evidence>
<gene>
    <name evidence="2" type="ORF">LX32DRAFT_687717</name>
</gene>
<evidence type="ECO:0000313" key="2">
    <source>
        <dbReference type="EMBL" id="KAK2021568.1"/>
    </source>
</evidence>
<evidence type="ECO:0000313" key="3">
    <source>
        <dbReference type="Proteomes" id="UP001232148"/>
    </source>
</evidence>
<dbReference type="AlphaFoldDB" id="A0AAD9LX95"/>